<keyword evidence="4" id="KW-0808">Transferase</keyword>
<name>A0A1B0CTT4_LUTLO</name>
<keyword evidence="6" id="KW-1185">Reference proteome</keyword>
<dbReference type="AlphaFoldDB" id="A0A1B0CTT4"/>
<proteinExistence type="predicted"/>
<evidence type="ECO:0000313" key="4">
    <source>
        <dbReference type="EMBL" id="MBC1176962.1"/>
    </source>
</evidence>
<accession>A0A1B0CTT4</accession>
<dbReference type="InterPro" id="IPR011009">
    <property type="entry name" value="Kinase-like_dom_sf"/>
</dbReference>
<evidence type="ECO:0000256" key="1">
    <source>
        <dbReference type="ARBA" id="ARBA00003412"/>
    </source>
</evidence>
<dbReference type="Pfam" id="PF00069">
    <property type="entry name" value="Pkinase"/>
    <property type="match status" value="1"/>
</dbReference>
<comment type="function">
    <text evidence="1">May be a negative regulator of NF-kappa-B and p53-mediated gene transcription.</text>
</comment>
<dbReference type="VEuPathDB" id="VectorBase:LLOJ008284"/>
<dbReference type="Gene3D" id="1.10.510.10">
    <property type="entry name" value="Transferase(Phosphotransferase) domain 1"/>
    <property type="match status" value="1"/>
</dbReference>
<protein>
    <recommendedName>
        <fullName evidence="2">Serine/threonine-protein kinase 40</fullName>
    </recommendedName>
</protein>
<organism evidence="5 6">
    <name type="scientific">Lutzomyia longipalpis</name>
    <name type="common">Sand fly</name>
    <dbReference type="NCBI Taxonomy" id="7200"/>
    <lineage>
        <taxon>Eukaryota</taxon>
        <taxon>Metazoa</taxon>
        <taxon>Ecdysozoa</taxon>
        <taxon>Arthropoda</taxon>
        <taxon>Hexapoda</taxon>
        <taxon>Insecta</taxon>
        <taxon>Pterygota</taxon>
        <taxon>Neoptera</taxon>
        <taxon>Endopterygota</taxon>
        <taxon>Diptera</taxon>
        <taxon>Nematocera</taxon>
        <taxon>Psychodoidea</taxon>
        <taxon>Psychodidae</taxon>
        <taxon>Lutzomyia</taxon>
        <taxon>Lutzomyia</taxon>
    </lineage>
</organism>
<dbReference type="EMBL" id="AJWK01027951">
    <property type="status" value="NOT_ANNOTATED_CDS"/>
    <property type="molecule type" value="Genomic_DNA"/>
</dbReference>
<dbReference type="EMBL" id="AJWK01027952">
    <property type="status" value="NOT_ANNOTATED_CDS"/>
    <property type="molecule type" value="Genomic_DNA"/>
</dbReference>
<dbReference type="InterPro" id="IPR024104">
    <property type="entry name" value="Tribbles/Ser_Thr_kinase_40"/>
</dbReference>
<dbReference type="PROSITE" id="PS00108">
    <property type="entry name" value="PROTEIN_KINASE_ST"/>
    <property type="match status" value="1"/>
</dbReference>
<feature type="domain" description="Protein kinase" evidence="3">
    <location>
        <begin position="74"/>
        <end position="362"/>
    </location>
</feature>
<evidence type="ECO:0000313" key="5">
    <source>
        <dbReference type="EnsemblMetazoa" id="LLOJ008284-PA"/>
    </source>
</evidence>
<dbReference type="EnsemblMetazoa" id="LLOJ008284-RA">
    <property type="protein sequence ID" value="LLOJ008284-PA"/>
    <property type="gene ID" value="LLOJ008284"/>
</dbReference>
<sequence>MSTNRGIIVRTKRNSSANLLVQTKRPRYDTQVVPNLDSSDSIEDSELARKVCVKNIPRAGQPVNRKVMKRAGPYILGPKLGNGPVESISQYLARKENTGEYYQLKDEKQGKLLLHSEYQLLTMLQNEEGIIRSHELFSDIAFEEEPVSGKTSEYVYTGKLKRRIILVVDCVTAHEFCDKTSVFINLQQYLIREKTLSENRTLLIFYEIIKIVENLHRKNVVHRDLKLGNIVYNTLTQRVILTNFCLGKHLLNENDYLRDQRGSPAYISPDVLGASSQTPYKGKPSDIWALGVVLFTMLYSQFPFFETTPAALFKRIKSADYKIPKNTKVSEETQFLIKNMLHLNPEERLTASEIRERLEGIMSGKRQQVLQVDQVVPENSVDIEETRSKINEPDPTLSSNSFVGILDKVLHSTTNSLLKQPNISVQRHGRDARRLTADELGQFQGLIRNMTDTMGRNRHPSSVHISQQMSNLSIRNRTDRQIAIVPRQEGRRTVVNGTAESNPTASLHQFCHPSLINTGLQLYYNNIQLPPGGSGTPNTPTAQGSNGNLEFWNRRRSVDRLANWLSNLRAMVANRRNAIRLDEPALRLFCAMNKMYNQGRIPSPNADTLQEFSGVMTNDLAEKISEWLIADYSNLAIVRDIFGGSAVNAKDKVFELLRRCGVQMDVNNGITEIKRAQTIEMLIILAYMLKASGYSNSYFIS</sequence>
<dbReference type="VEuPathDB" id="VectorBase:LLONM1_007356"/>
<dbReference type="EMBL" id="GITU01008259">
    <property type="protein sequence ID" value="MBC1176962.1"/>
    <property type="molecule type" value="Transcribed_RNA"/>
</dbReference>
<dbReference type="InterPro" id="IPR000719">
    <property type="entry name" value="Prot_kinase_dom"/>
</dbReference>
<reference evidence="6" key="1">
    <citation type="submission" date="2012-05" db="EMBL/GenBank/DDBJ databases">
        <title>Whole Genome Assembly of Lutzomyia longipalpis.</title>
        <authorList>
            <person name="Richards S."/>
            <person name="Qu C."/>
            <person name="Dillon R."/>
            <person name="Worley K."/>
            <person name="Scherer S."/>
            <person name="Batterton M."/>
            <person name="Taylor A."/>
            <person name="Hawes A."/>
            <person name="Hernandez B."/>
            <person name="Kovar C."/>
            <person name="Mandapat C."/>
            <person name="Pham C."/>
            <person name="Qu C."/>
            <person name="Jing C."/>
            <person name="Bess C."/>
            <person name="Bandaranaike D."/>
            <person name="Ngo D."/>
            <person name="Ongeri F."/>
            <person name="Arias F."/>
            <person name="Lara F."/>
            <person name="Weissenberger G."/>
            <person name="Kamau G."/>
            <person name="Han H."/>
            <person name="Shen H."/>
            <person name="Dinh H."/>
            <person name="Khalil I."/>
            <person name="Jones J."/>
            <person name="Shafer J."/>
            <person name="Jayaseelan J."/>
            <person name="Quiroz J."/>
            <person name="Blankenburg K."/>
            <person name="Nguyen L."/>
            <person name="Jackson L."/>
            <person name="Francisco L."/>
            <person name="Tang L.-Y."/>
            <person name="Pu L.-L."/>
            <person name="Perales L."/>
            <person name="Lorensuhewa L."/>
            <person name="Munidasa M."/>
            <person name="Coyle M."/>
            <person name="Taylor M."/>
            <person name="Puazo M."/>
            <person name="Firestine M."/>
            <person name="Scheel M."/>
            <person name="Javaid M."/>
            <person name="Wang M."/>
            <person name="Li M."/>
            <person name="Tabassum N."/>
            <person name="Saada N."/>
            <person name="Osuji N."/>
            <person name="Aqrawi P."/>
            <person name="Fu Q."/>
            <person name="Thornton R."/>
            <person name="Raj R."/>
            <person name="Goodspeed R."/>
            <person name="Mata R."/>
            <person name="Najjar R."/>
            <person name="Gubbala S."/>
            <person name="Lee S."/>
            <person name="Denson S."/>
            <person name="Patil S."/>
            <person name="Macmil S."/>
            <person name="Qi S."/>
            <person name="Matskevitch T."/>
            <person name="Palculict T."/>
            <person name="Mathew T."/>
            <person name="Vee V."/>
            <person name="Velamala V."/>
            <person name="Korchina V."/>
            <person name="Cai W."/>
            <person name="Liu W."/>
            <person name="Dai W."/>
            <person name="Zou X."/>
            <person name="Zhu Y."/>
            <person name="Zhang Y."/>
            <person name="Wu Y.-Q."/>
            <person name="Xin Y."/>
            <person name="Nazarath L."/>
            <person name="Kovar C."/>
            <person name="Han Y."/>
            <person name="Muzny D."/>
            <person name="Gibbs R."/>
        </authorList>
    </citation>
    <scope>NUCLEOTIDE SEQUENCE [LARGE SCALE GENOMIC DNA]</scope>
    <source>
        <strain evidence="6">Jacobina</strain>
    </source>
</reference>
<dbReference type="GO" id="GO:0004674">
    <property type="term" value="F:protein serine/threonine kinase activity"/>
    <property type="evidence" value="ECO:0007669"/>
    <property type="project" value="UniProtKB-KW"/>
</dbReference>
<dbReference type="SMART" id="SM00220">
    <property type="entry name" value="S_TKc"/>
    <property type="match status" value="1"/>
</dbReference>
<dbReference type="Proteomes" id="UP000092461">
    <property type="component" value="Unassembled WGS sequence"/>
</dbReference>
<evidence type="ECO:0000259" key="3">
    <source>
        <dbReference type="PROSITE" id="PS50011"/>
    </source>
</evidence>
<dbReference type="PANTHER" id="PTHR22961:SF16">
    <property type="entry name" value="SERINE_THREONINE-PROTEIN KINASE 40"/>
    <property type="match status" value="1"/>
</dbReference>
<dbReference type="GO" id="GO:0005524">
    <property type="term" value="F:ATP binding"/>
    <property type="evidence" value="ECO:0007669"/>
    <property type="project" value="InterPro"/>
</dbReference>
<dbReference type="PROSITE" id="PS50011">
    <property type="entry name" value="PROTEIN_KINASE_DOM"/>
    <property type="match status" value="1"/>
</dbReference>
<keyword evidence="4" id="KW-0723">Serine/threonine-protein kinase</keyword>
<dbReference type="SUPFAM" id="SSF56112">
    <property type="entry name" value="Protein kinase-like (PK-like)"/>
    <property type="match status" value="1"/>
</dbReference>
<dbReference type="InterPro" id="IPR008271">
    <property type="entry name" value="Ser/Thr_kinase_AS"/>
</dbReference>
<reference evidence="4" key="2">
    <citation type="journal article" date="2020" name="BMC">
        <title>Leishmania infection induces a limited differential gene expression in the sand fly midgut.</title>
        <authorList>
            <person name="Coutinho-Abreu I.V."/>
            <person name="Serafim T.D."/>
            <person name="Meneses C."/>
            <person name="Kamhawi S."/>
            <person name="Oliveira F."/>
            <person name="Valenzuela J.G."/>
        </authorList>
    </citation>
    <scope>NUCLEOTIDE SEQUENCE</scope>
    <source>
        <strain evidence="4">Jacobina</strain>
        <tissue evidence="4">Midgut</tissue>
    </source>
</reference>
<evidence type="ECO:0000313" key="6">
    <source>
        <dbReference type="Proteomes" id="UP000092461"/>
    </source>
</evidence>
<dbReference type="PANTHER" id="PTHR22961">
    <property type="entry name" value="SER/THR PROTEIN KINASE-TRB"/>
    <property type="match status" value="1"/>
</dbReference>
<keyword evidence="4" id="KW-0418">Kinase</keyword>
<reference evidence="5" key="3">
    <citation type="submission" date="2020-05" db="UniProtKB">
        <authorList>
            <consortium name="EnsemblMetazoa"/>
        </authorList>
    </citation>
    <scope>IDENTIFICATION</scope>
    <source>
        <strain evidence="5">Jacobina</strain>
    </source>
</reference>
<evidence type="ECO:0000256" key="2">
    <source>
        <dbReference type="ARBA" id="ARBA00016813"/>
    </source>
</evidence>